<evidence type="ECO:0000259" key="2">
    <source>
        <dbReference type="Pfam" id="PF23155"/>
    </source>
</evidence>
<dbReference type="Proteomes" id="UP001194746">
    <property type="component" value="Unassembled WGS sequence"/>
</dbReference>
<evidence type="ECO:0000313" key="4">
    <source>
        <dbReference type="Proteomes" id="UP001194746"/>
    </source>
</evidence>
<name>A0AAD4CGX8_ASPNN</name>
<dbReference type="Gene3D" id="3.90.1410.10">
    <property type="entry name" value="set domain protein methyltransferase, domain 1"/>
    <property type="match status" value="1"/>
</dbReference>
<dbReference type="PANTHER" id="PTHR38117:SF2">
    <property type="entry name" value="NACHT AND WD40 DOMAIN PROTEIN"/>
    <property type="match status" value="1"/>
</dbReference>
<dbReference type="InterPro" id="IPR046341">
    <property type="entry name" value="SET_dom_sf"/>
</dbReference>
<feature type="region of interest" description="Disordered" evidence="1">
    <location>
        <begin position="318"/>
        <end position="369"/>
    </location>
</feature>
<dbReference type="InterPro" id="IPR055481">
    <property type="entry name" value="DUF7053"/>
</dbReference>
<reference evidence="3" key="2">
    <citation type="submission" date="2020-02" db="EMBL/GenBank/DDBJ databases">
        <authorList>
            <person name="Gilchrist C.L.M."/>
            <person name="Chooi Y.-H."/>
        </authorList>
    </citation>
    <scope>NUCLEOTIDE SEQUENCE</scope>
    <source>
        <strain evidence="3">MST-FP2251</strain>
    </source>
</reference>
<keyword evidence="4" id="KW-1185">Reference proteome</keyword>
<protein>
    <recommendedName>
        <fullName evidence="2">DUF7053 domain-containing protein</fullName>
    </recommendedName>
</protein>
<feature type="domain" description="DUF7053" evidence="2">
    <location>
        <begin position="188"/>
        <end position="310"/>
    </location>
</feature>
<accession>A0AAD4CGX8</accession>
<dbReference type="Pfam" id="PF23155">
    <property type="entry name" value="DUF7053"/>
    <property type="match status" value="1"/>
</dbReference>
<dbReference type="EMBL" id="VCAU01000080">
    <property type="protein sequence ID" value="KAF9886245.1"/>
    <property type="molecule type" value="Genomic_DNA"/>
</dbReference>
<dbReference type="SUPFAM" id="SSF82199">
    <property type="entry name" value="SET domain"/>
    <property type="match status" value="1"/>
</dbReference>
<proteinExistence type="predicted"/>
<feature type="compositionally biased region" description="Polar residues" evidence="1">
    <location>
        <begin position="339"/>
        <end position="355"/>
    </location>
</feature>
<reference evidence="3" key="1">
    <citation type="journal article" date="2019" name="Beilstein J. Org. Chem.">
        <title>Nanangenines: drimane sesquiterpenoids as the dominant metabolite cohort of a novel Australian fungus, Aspergillus nanangensis.</title>
        <authorList>
            <person name="Lacey H.J."/>
            <person name="Gilchrist C.L.M."/>
            <person name="Crombie A."/>
            <person name="Kalaitzis J.A."/>
            <person name="Vuong D."/>
            <person name="Rutledge P.J."/>
            <person name="Turner P."/>
            <person name="Pitt J.I."/>
            <person name="Lacey E."/>
            <person name="Chooi Y.H."/>
            <person name="Piggott A.M."/>
        </authorList>
    </citation>
    <scope>NUCLEOTIDE SEQUENCE</scope>
    <source>
        <strain evidence="3">MST-FP2251</strain>
    </source>
</reference>
<evidence type="ECO:0000313" key="3">
    <source>
        <dbReference type="EMBL" id="KAF9886245.1"/>
    </source>
</evidence>
<organism evidence="3 4">
    <name type="scientific">Aspergillus nanangensis</name>
    <dbReference type="NCBI Taxonomy" id="2582783"/>
    <lineage>
        <taxon>Eukaryota</taxon>
        <taxon>Fungi</taxon>
        <taxon>Dikarya</taxon>
        <taxon>Ascomycota</taxon>
        <taxon>Pezizomycotina</taxon>
        <taxon>Eurotiomycetes</taxon>
        <taxon>Eurotiomycetidae</taxon>
        <taxon>Eurotiales</taxon>
        <taxon>Aspergillaceae</taxon>
        <taxon>Aspergillus</taxon>
        <taxon>Aspergillus subgen. Circumdati</taxon>
    </lineage>
</organism>
<comment type="caution">
    <text evidence="3">The sequence shown here is derived from an EMBL/GenBank/DDBJ whole genome shotgun (WGS) entry which is preliminary data.</text>
</comment>
<gene>
    <name evidence="3" type="ORF">FE257_011858</name>
</gene>
<dbReference type="PANTHER" id="PTHR38117">
    <property type="entry name" value="NACHT AND WD40 DOMAIN PROTEIN"/>
    <property type="match status" value="1"/>
</dbReference>
<sequence>MAADPVEKKHVHFMQWALSNGFGINGVTAVQLPDRGLGMVATRVIEEDEDIVTVPSSFMLTIDYGFFLEHNPSDAIFLDDIISQELTMADKDQLKLHDLYGNYQITSNGVCSRTEAVACMKYMDRGDWNEYILHGSTQGTDSNKTADAIRNWANSYLQESQDAIKALEGLQKRPESPSLIAADGRTSFSPADEFHCTWYELTDRISYLPGGLVKGNVSYKACFYDLPRGLQTHVYAPTGLDIRDKWSICGNMLGEEREPVELGIPNAPREGLYLREDVDMRCQIWASTFVKKTLKKAHGVLVDRLVIKADMEKQRMSRLSGLSGISPTSEVEYSPVNKRISNAPSAELSASSQHPSHIKQKGHSAYELE</sequence>
<evidence type="ECO:0000256" key="1">
    <source>
        <dbReference type="SAM" id="MobiDB-lite"/>
    </source>
</evidence>
<dbReference type="AlphaFoldDB" id="A0AAD4CGX8"/>